<keyword evidence="3" id="KW-0238">DNA-binding</keyword>
<dbReference type="RefSeq" id="WP_111145528.1">
    <property type="nucleotide sequence ID" value="NZ_QKRB01000032.1"/>
</dbReference>
<sequence length="376" mass="41586">MNITELPLELIDEDADQPRYQFDEDALQELMNSIAELGLLSPIKVRTTDNGRYKIIYGNRRYKAAQSLGLKKIPCIISDAMSELDIYLEQIAENLTREGFSPIEEAEAFHKLMNDSKFSSSVKFLSSKLGKPESYIRNKLELLKFGQAVKKLIVAGTQIRKDKLTEDQLLPLKDLPMEHRDPLALIMARDEMPVSDVKKIAKLFKDKGISQGVKDKLLYKSGPDLIETWSSYQQTKAERARADEEKKAAAEAQASASLEQSAREVTSSTEPEEGSGISLQPQFPDSGQQSSSPSEDGGQPSDTQLPSVPSTAADLERVLAALSAVKVSGAGNRTDFNGLSAQDESDLAGRVDQLIMQLEQHLADWKSIRELLKGRS</sequence>
<feature type="domain" description="ParB-like N-terminal" evidence="5">
    <location>
        <begin position="4"/>
        <end position="95"/>
    </location>
</feature>
<name>A0A2W1LZC4_9BACL</name>
<dbReference type="GO" id="GO:0003677">
    <property type="term" value="F:DNA binding"/>
    <property type="evidence" value="ECO:0007669"/>
    <property type="project" value="UniProtKB-KW"/>
</dbReference>
<evidence type="ECO:0000313" key="6">
    <source>
        <dbReference type="EMBL" id="PZD97031.1"/>
    </source>
</evidence>
<reference evidence="6 7" key="1">
    <citation type="submission" date="2018-06" db="EMBL/GenBank/DDBJ databases">
        <title>Paenibacillus imtechensis sp. nov.</title>
        <authorList>
            <person name="Pinnaka A.K."/>
            <person name="Singh H."/>
            <person name="Kaur M."/>
        </authorList>
    </citation>
    <scope>NUCLEOTIDE SEQUENCE [LARGE SCALE GENOMIC DNA]</scope>
    <source>
        <strain evidence="6 7">SMB1</strain>
    </source>
</reference>
<comment type="caution">
    <text evidence="6">The sequence shown here is derived from an EMBL/GenBank/DDBJ whole genome shotgun (WGS) entry which is preliminary data.</text>
</comment>
<evidence type="ECO:0000256" key="4">
    <source>
        <dbReference type="SAM" id="MobiDB-lite"/>
    </source>
</evidence>
<dbReference type="EMBL" id="QKRB01000032">
    <property type="protein sequence ID" value="PZD97031.1"/>
    <property type="molecule type" value="Genomic_DNA"/>
</dbReference>
<feature type="compositionally biased region" description="Low complexity" evidence="4">
    <location>
        <begin position="250"/>
        <end position="264"/>
    </location>
</feature>
<dbReference type="InterPro" id="IPR050336">
    <property type="entry name" value="Chromosome_partition/occlusion"/>
</dbReference>
<dbReference type="Gene3D" id="1.10.10.2830">
    <property type="match status" value="1"/>
</dbReference>
<evidence type="ECO:0000313" key="7">
    <source>
        <dbReference type="Proteomes" id="UP000249522"/>
    </source>
</evidence>
<dbReference type="PANTHER" id="PTHR33375:SF1">
    <property type="entry name" value="CHROMOSOME-PARTITIONING PROTEIN PARB-RELATED"/>
    <property type="match status" value="1"/>
</dbReference>
<proteinExistence type="inferred from homology"/>
<dbReference type="Pfam" id="PF02195">
    <property type="entry name" value="ParB_N"/>
    <property type="match status" value="1"/>
</dbReference>
<dbReference type="AlphaFoldDB" id="A0A2W1LZC4"/>
<organism evidence="6 7">
    <name type="scientific">Paenibacillus sambharensis</name>
    <dbReference type="NCBI Taxonomy" id="1803190"/>
    <lineage>
        <taxon>Bacteria</taxon>
        <taxon>Bacillati</taxon>
        <taxon>Bacillota</taxon>
        <taxon>Bacilli</taxon>
        <taxon>Bacillales</taxon>
        <taxon>Paenibacillaceae</taxon>
        <taxon>Paenibacillus</taxon>
    </lineage>
</organism>
<evidence type="ECO:0000256" key="2">
    <source>
        <dbReference type="ARBA" id="ARBA00022829"/>
    </source>
</evidence>
<keyword evidence="2" id="KW-0159">Chromosome partition</keyword>
<dbReference type="GO" id="GO:0007059">
    <property type="term" value="P:chromosome segregation"/>
    <property type="evidence" value="ECO:0007669"/>
    <property type="project" value="UniProtKB-KW"/>
</dbReference>
<evidence type="ECO:0000256" key="3">
    <source>
        <dbReference type="ARBA" id="ARBA00023125"/>
    </source>
</evidence>
<evidence type="ECO:0000256" key="1">
    <source>
        <dbReference type="ARBA" id="ARBA00006295"/>
    </source>
</evidence>
<dbReference type="InterPro" id="IPR041468">
    <property type="entry name" value="HTH_ParB/Spo0J"/>
</dbReference>
<dbReference type="GO" id="GO:0005694">
    <property type="term" value="C:chromosome"/>
    <property type="evidence" value="ECO:0007669"/>
    <property type="project" value="TreeGrafter"/>
</dbReference>
<dbReference type="NCBIfam" id="TIGR00180">
    <property type="entry name" value="parB_part"/>
    <property type="match status" value="1"/>
</dbReference>
<dbReference type="SUPFAM" id="SSF109709">
    <property type="entry name" value="KorB DNA-binding domain-like"/>
    <property type="match status" value="1"/>
</dbReference>
<dbReference type="InterPro" id="IPR003115">
    <property type="entry name" value="ParB_N"/>
</dbReference>
<keyword evidence="7" id="KW-1185">Reference proteome</keyword>
<dbReference type="OrthoDB" id="9771505at2"/>
<gene>
    <name evidence="6" type="ORF">DNH61_04725</name>
</gene>
<dbReference type="GO" id="GO:0045881">
    <property type="term" value="P:positive regulation of sporulation resulting in formation of a cellular spore"/>
    <property type="evidence" value="ECO:0007669"/>
    <property type="project" value="TreeGrafter"/>
</dbReference>
<comment type="similarity">
    <text evidence="1">Belongs to the ParB family.</text>
</comment>
<protein>
    <submittedName>
        <fullName evidence="6">Chromosome partitioning protein ParB</fullName>
    </submittedName>
</protein>
<dbReference type="Proteomes" id="UP000249522">
    <property type="component" value="Unassembled WGS sequence"/>
</dbReference>
<dbReference type="Gene3D" id="3.90.1530.30">
    <property type="match status" value="1"/>
</dbReference>
<feature type="region of interest" description="Disordered" evidence="4">
    <location>
        <begin position="237"/>
        <end position="308"/>
    </location>
</feature>
<dbReference type="InterPro" id="IPR036086">
    <property type="entry name" value="ParB/Sulfiredoxin_sf"/>
</dbReference>
<feature type="compositionally biased region" description="Basic and acidic residues" evidence="4">
    <location>
        <begin position="237"/>
        <end position="249"/>
    </location>
</feature>
<evidence type="ECO:0000259" key="5">
    <source>
        <dbReference type="SMART" id="SM00470"/>
    </source>
</evidence>
<dbReference type="Pfam" id="PF17762">
    <property type="entry name" value="HTH_ParB"/>
    <property type="match status" value="1"/>
</dbReference>
<accession>A0A2W1LZC4</accession>
<feature type="compositionally biased region" description="Polar residues" evidence="4">
    <location>
        <begin position="277"/>
        <end position="308"/>
    </location>
</feature>
<dbReference type="FunFam" id="3.90.1530.30:FF:000001">
    <property type="entry name" value="Chromosome partitioning protein ParB"/>
    <property type="match status" value="1"/>
</dbReference>
<dbReference type="PANTHER" id="PTHR33375">
    <property type="entry name" value="CHROMOSOME-PARTITIONING PROTEIN PARB-RELATED"/>
    <property type="match status" value="1"/>
</dbReference>
<dbReference type="SUPFAM" id="SSF110849">
    <property type="entry name" value="ParB/Sulfiredoxin"/>
    <property type="match status" value="1"/>
</dbReference>
<dbReference type="InterPro" id="IPR004437">
    <property type="entry name" value="ParB/RepB/Spo0J"/>
</dbReference>
<dbReference type="SMART" id="SM00470">
    <property type="entry name" value="ParB"/>
    <property type="match status" value="1"/>
</dbReference>